<proteinExistence type="predicted"/>
<gene>
    <name evidence="1" type="ORF">B7696_00360</name>
</gene>
<comment type="caution">
    <text evidence="1">The sequence shown here is derived from an EMBL/GenBank/DDBJ whole genome shotgun (WGS) entry which is preliminary data.</text>
</comment>
<dbReference type="EMBL" id="NCVJ01000015">
    <property type="protein sequence ID" value="ORP00954.1"/>
    <property type="molecule type" value="Genomic_DNA"/>
</dbReference>
<protein>
    <submittedName>
        <fullName evidence="1">Phage tail protein</fullName>
    </submittedName>
</protein>
<sequence>MTNYLKINDFSTTAFKHCVVMDFGTIHASPRFAEQLKPYGTNGSYNVVDGAFENYDRTIRIFFERFSDLATLVEKFKAVDNKLEFSYQPDAFFYADLLDTEITVRGMYGWELAIKLDMQPFRYQKSVEPLIFTSSGSINNPGSVYSEPVIEIEGDGDISLTIGRTTMHLTIRQKVTIDCRHKKQNIYNADGVVQNTLRKRGGFFELTVGNNGLVFTGTVRKVTVRPNWRYIL</sequence>
<name>A0A1X1KNE9_STRMT</name>
<accession>A0A1X1KNE9</accession>
<dbReference type="RefSeq" id="WP_084861524.1">
    <property type="nucleotide sequence ID" value="NZ_NCVJ01000015.1"/>
</dbReference>
<dbReference type="Proteomes" id="UP000193234">
    <property type="component" value="Unassembled WGS sequence"/>
</dbReference>
<reference evidence="1 2" key="1">
    <citation type="journal article" date="2016" name="Eur. J. Clin. Microbiol. Infect. Dis.">
        <title>Whole genome sequencing as a tool for phylogenetic analysis of clinical strains of Mitis group streptococci.</title>
        <authorList>
            <person name="Rasmussen L.H."/>
            <person name="Dargis R."/>
            <person name="Hojholt K."/>
            <person name="Christensen J.J."/>
            <person name="Skovgaard O."/>
            <person name="Justesen U.S."/>
            <person name="Rosenvinge F.S."/>
            <person name="Moser C."/>
            <person name="Lukjancenko O."/>
            <person name="Rasmussen S."/>
            <person name="Nielsen X.C."/>
        </authorList>
    </citation>
    <scope>NUCLEOTIDE SEQUENCE [LARGE SCALE GENOMIC DNA]</scope>
    <source>
        <strain evidence="1 2">RH_12363_08</strain>
    </source>
</reference>
<organism evidence="1 2">
    <name type="scientific">Streptococcus mitis</name>
    <dbReference type="NCBI Taxonomy" id="28037"/>
    <lineage>
        <taxon>Bacteria</taxon>
        <taxon>Bacillati</taxon>
        <taxon>Bacillota</taxon>
        <taxon>Bacilli</taxon>
        <taxon>Lactobacillales</taxon>
        <taxon>Streptococcaceae</taxon>
        <taxon>Streptococcus</taxon>
        <taxon>Streptococcus mitis group</taxon>
    </lineage>
</organism>
<dbReference type="AlphaFoldDB" id="A0A1X1KNE9"/>
<evidence type="ECO:0000313" key="2">
    <source>
        <dbReference type="Proteomes" id="UP000193234"/>
    </source>
</evidence>
<evidence type="ECO:0000313" key="1">
    <source>
        <dbReference type="EMBL" id="ORP00954.1"/>
    </source>
</evidence>